<feature type="domain" description="HTH araC/xylS-type" evidence="4">
    <location>
        <begin position="193"/>
        <end position="291"/>
    </location>
</feature>
<dbReference type="Proteomes" id="UP000297861">
    <property type="component" value="Unassembled WGS sequence"/>
</dbReference>
<accession>A0A4Y8KVY2</accession>
<dbReference type="EMBL" id="SOML01000015">
    <property type="protein sequence ID" value="TFD93000.1"/>
    <property type="molecule type" value="Genomic_DNA"/>
</dbReference>
<evidence type="ECO:0000259" key="4">
    <source>
        <dbReference type="PROSITE" id="PS01124"/>
    </source>
</evidence>
<dbReference type="SUPFAM" id="SSF46689">
    <property type="entry name" value="Homeodomain-like"/>
    <property type="match status" value="1"/>
</dbReference>
<organism evidence="5 6">
    <name type="scientific">Dysgonomonas capnocytophagoides</name>
    <dbReference type="NCBI Taxonomy" id="45254"/>
    <lineage>
        <taxon>Bacteria</taxon>
        <taxon>Pseudomonadati</taxon>
        <taxon>Bacteroidota</taxon>
        <taxon>Bacteroidia</taxon>
        <taxon>Bacteroidales</taxon>
        <taxon>Dysgonomonadaceae</taxon>
        <taxon>Dysgonomonas</taxon>
    </lineage>
</organism>
<dbReference type="AlphaFoldDB" id="A0A4Y8KVY2"/>
<keyword evidence="1" id="KW-0805">Transcription regulation</keyword>
<keyword evidence="3" id="KW-0804">Transcription</keyword>
<evidence type="ECO:0000256" key="2">
    <source>
        <dbReference type="ARBA" id="ARBA00023125"/>
    </source>
</evidence>
<dbReference type="PANTHER" id="PTHR43280">
    <property type="entry name" value="ARAC-FAMILY TRANSCRIPTIONAL REGULATOR"/>
    <property type="match status" value="1"/>
</dbReference>
<dbReference type="PROSITE" id="PS01124">
    <property type="entry name" value="HTH_ARAC_FAMILY_2"/>
    <property type="match status" value="1"/>
</dbReference>
<dbReference type="Pfam" id="PF12833">
    <property type="entry name" value="HTH_18"/>
    <property type="match status" value="1"/>
</dbReference>
<keyword evidence="6" id="KW-1185">Reference proteome</keyword>
<evidence type="ECO:0000256" key="3">
    <source>
        <dbReference type="ARBA" id="ARBA00023163"/>
    </source>
</evidence>
<evidence type="ECO:0000313" key="6">
    <source>
        <dbReference type="Proteomes" id="UP000297861"/>
    </source>
</evidence>
<dbReference type="OrthoDB" id="1372329at2"/>
<reference evidence="5 6" key="1">
    <citation type="submission" date="2019-03" db="EMBL/GenBank/DDBJ databases">
        <title>San Antonio Military Medical Center submission to MRSN (WRAIR), pending publication.</title>
        <authorList>
            <person name="Blyth D.M."/>
            <person name="Mccarthy S.L."/>
            <person name="Schall S.E."/>
            <person name="Stam J.A."/>
            <person name="Ong A.C."/>
            <person name="Mcgann P.T."/>
        </authorList>
    </citation>
    <scope>NUCLEOTIDE SEQUENCE [LARGE SCALE GENOMIC DNA]</scope>
    <source>
        <strain evidence="5 6">MRSN571793</strain>
    </source>
</reference>
<comment type="caution">
    <text evidence="5">The sequence shown here is derived from an EMBL/GenBank/DDBJ whole genome shotgun (WGS) entry which is preliminary data.</text>
</comment>
<evidence type="ECO:0000313" key="5">
    <source>
        <dbReference type="EMBL" id="TFD93000.1"/>
    </source>
</evidence>
<gene>
    <name evidence="5" type="ORF">E2605_17960</name>
</gene>
<dbReference type="InterPro" id="IPR009057">
    <property type="entry name" value="Homeodomain-like_sf"/>
</dbReference>
<dbReference type="Gene3D" id="1.10.10.60">
    <property type="entry name" value="Homeodomain-like"/>
    <property type="match status" value="1"/>
</dbReference>
<dbReference type="STRING" id="1121485.GCA_000426485_01627"/>
<keyword evidence="2" id="KW-0238">DNA-binding</keyword>
<name>A0A4Y8KVY2_9BACT</name>
<dbReference type="PANTHER" id="PTHR43280:SF32">
    <property type="entry name" value="TRANSCRIPTIONAL REGULATORY PROTEIN"/>
    <property type="match status" value="1"/>
</dbReference>
<dbReference type="SMART" id="SM00342">
    <property type="entry name" value="HTH_ARAC"/>
    <property type="match status" value="1"/>
</dbReference>
<dbReference type="GO" id="GO:0003700">
    <property type="term" value="F:DNA-binding transcription factor activity"/>
    <property type="evidence" value="ECO:0007669"/>
    <property type="project" value="InterPro"/>
</dbReference>
<dbReference type="InterPro" id="IPR018060">
    <property type="entry name" value="HTH_AraC"/>
</dbReference>
<dbReference type="RefSeq" id="WP_134437422.1">
    <property type="nucleotide sequence ID" value="NZ_SOML01000015.1"/>
</dbReference>
<sequence>MNKKEIWKSKQTTRLDLKKLGYLNNFILLKNPDAEYRVNEPYVFEEITFALCTKGYASIKINMEEYAIEEESILIIPSDHLIELISKSDDLELKTLFFSFDFISDLNLHNRYGIIEKTLRTPSLKVSQKDMYILIEFHSLILHLYDSDSDDVTLRESMIKGVLSGYLTKISSLYMSIDLNQSKIQVDKNNVMKQFIDLIGIYHKEDRTVNFYADKMNMTARGLSQNVYKATGKTALVWINDFVITKIKVLLRTTNLTATQISDEYNFPTPSLFGRFFKKHTGLTPNDFRHS</sequence>
<protein>
    <submittedName>
        <fullName evidence="5">AraC family transcriptional regulator</fullName>
    </submittedName>
</protein>
<evidence type="ECO:0000256" key="1">
    <source>
        <dbReference type="ARBA" id="ARBA00023015"/>
    </source>
</evidence>
<proteinExistence type="predicted"/>
<dbReference type="GO" id="GO:0043565">
    <property type="term" value="F:sequence-specific DNA binding"/>
    <property type="evidence" value="ECO:0007669"/>
    <property type="project" value="InterPro"/>
</dbReference>